<dbReference type="Gene3D" id="3.40.50.12780">
    <property type="entry name" value="N-terminal domain of ligase-like"/>
    <property type="match status" value="1"/>
</dbReference>
<dbReference type="CDD" id="cd05907">
    <property type="entry name" value="VL_LC_FACS_like"/>
    <property type="match status" value="1"/>
</dbReference>
<feature type="domain" description="AMP-dependent synthetase/ligase" evidence="3">
    <location>
        <begin position="12"/>
        <end position="424"/>
    </location>
</feature>
<dbReference type="GO" id="GO:0004467">
    <property type="term" value="F:long-chain fatty acid-CoA ligase activity"/>
    <property type="evidence" value="ECO:0007669"/>
    <property type="project" value="TreeGrafter"/>
</dbReference>
<evidence type="ECO:0000313" key="5">
    <source>
        <dbReference type="Proteomes" id="UP000183508"/>
    </source>
</evidence>
<protein>
    <submittedName>
        <fullName evidence="4">Long-chain acyl-CoA synthetase</fullName>
    </submittedName>
</protein>
<evidence type="ECO:0000313" key="4">
    <source>
        <dbReference type="EMBL" id="SFU35736.1"/>
    </source>
</evidence>
<dbReference type="GO" id="GO:0005524">
    <property type="term" value="F:ATP binding"/>
    <property type="evidence" value="ECO:0007669"/>
    <property type="project" value="UniProtKB-KW"/>
</dbReference>
<dbReference type="InterPro" id="IPR000873">
    <property type="entry name" value="AMP-dep_synth/lig_dom"/>
</dbReference>
<evidence type="ECO:0000259" key="3">
    <source>
        <dbReference type="Pfam" id="PF00501"/>
    </source>
</evidence>
<evidence type="ECO:0000256" key="2">
    <source>
        <dbReference type="ARBA" id="ARBA00022840"/>
    </source>
</evidence>
<dbReference type="EMBL" id="FPBV01000001">
    <property type="protein sequence ID" value="SFU35736.1"/>
    <property type="molecule type" value="Genomic_DNA"/>
</dbReference>
<dbReference type="PANTHER" id="PTHR43272:SF33">
    <property type="entry name" value="AMP-BINDING DOMAIN-CONTAINING PROTEIN-RELATED"/>
    <property type="match status" value="1"/>
</dbReference>
<gene>
    <name evidence="4" type="ORF">SAMN05421543_101262</name>
</gene>
<keyword evidence="1" id="KW-0547">Nucleotide-binding</keyword>
<dbReference type="InterPro" id="IPR020845">
    <property type="entry name" value="AMP-binding_CS"/>
</dbReference>
<dbReference type="eggNOG" id="COG1022">
    <property type="taxonomic scope" value="Bacteria"/>
</dbReference>
<dbReference type="AlphaFoldDB" id="A0A1I7FI44"/>
<reference evidence="5" key="1">
    <citation type="submission" date="2016-10" db="EMBL/GenBank/DDBJ databases">
        <authorList>
            <person name="Varghese N."/>
        </authorList>
    </citation>
    <scope>NUCLEOTIDE SEQUENCE [LARGE SCALE GENOMIC DNA]</scope>
    <source>
        <strain evidence="5">DSM 17980</strain>
    </source>
</reference>
<keyword evidence="5" id="KW-1185">Reference proteome</keyword>
<accession>A0A1I7FI44</accession>
<dbReference type="RefSeq" id="WP_074948785.1">
    <property type="nucleotide sequence ID" value="NZ_FPBV01000001.1"/>
</dbReference>
<dbReference type="PROSITE" id="PS00455">
    <property type="entry name" value="AMP_BINDING"/>
    <property type="match status" value="1"/>
</dbReference>
<dbReference type="OrthoDB" id="9765680at2"/>
<dbReference type="SUPFAM" id="SSF56801">
    <property type="entry name" value="Acetyl-CoA synthetase-like"/>
    <property type="match status" value="1"/>
</dbReference>
<organism evidence="4 5">
    <name type="scientific">Alicyclobacillus macrosporangiidus</name>
    <dbReference type="NCBI Taxonomy" id="392015"/>
    <lineage>
        <taxon>Bacteria</taxon>
        <taxon>Bacillati</taxon>
        <taxon>Bacillota</taxon>
        <taxon>Bacilli</taxon>
        <taxon>Bacillales</taxon>
        <taxon>Alicyclobacillaceae</taxon>
        <taxon>Alicyclobacillus</taxon>
    </lineage>
</organism>
<dbReference type="STRING" id="392015.SAMN05421543_101262"/>
<evidence type="ECO:0000256" key="1">
    <source>
        <dbReference type="ARBA" id="ARBA00022741"/>
    </source>
</evidence>
<name>A0A1I7FI44_9BACL</name>
<proteinExistence type="predicted"/>
<dbReference type="Pfam" id="PF00501">
    <property type="entry name" value="AMP-binding"/>
    <property type="match status" value="1"/>
</dbReference>
<sequence length="603" mass="66900">MQEARNLLEMLHTSVERYGERTALWDPLQDGSYATWTYEQLWRDIHRVASRLAECGVGRGDYVGLIANTRAWWPIADFAIMSLGAHTVPVYPSVPSNQAQFILAHAGVRAVFVENAEQLDKVVAEQAQLPALEFVVVLDEVADGPLDRARAFWPVYRLRDWLRGRAGLREAEWEAHWRALGPEHVATIVYTSGTTGFPKGVQLTHGNLVANVEGIRQVVRLRPEDRSLSYLPLSHIFERTAGQFVPLQAGASIAYSRGMKYITEDFVRMPPTVFTTVPRLLEKVYEAVQARVQAARGLQRRMMERALAVGTAARVDGRPVPAWELALYDRLVLRKVRRALGGRLRAVIVGGAPMPLYVGRFFTAIGVPVAEGYGMTETSPVVSANFPERPRLGTAGKVLPNLEVRIAEDGEVLVRGPSVTPGYLHNEEATREAMDADGWLHTGDIGELSEDGYLRITDRKKNLLVLSTGKKVTPAPIEGAIVQNPYIDQAMLIGAGYKYVSVIVVPNEEAVGRWLAQRGRPLPRAQWSHDAELADFLLAQVTEATAAFAPFEQPKKVLVAREPFTLENELLTPTLKIRTRHVLALYAKEIEALYGEAKETSPA</sequence>
<keyword evidence="2" id="KW-0067">ATP-binding</keyword>
<dbReference type="Proteomes" id="UP000183508">
    <property type="component" value="Unassembled WGS sequence"/>
</dbReference>
<dbReference type="Pfam" id="PF23562">
    <property type="entry name" value="AMP-binding_C_3"/>
    <property type="match status" value="1"/>
</dbReference>
<dbReference type="GO" id="GO:0016020">
    <property type="term" value="C:membrane"/>
    <property type="evidence" value="ECO:0007669"/>
    <property type="project" value="TreeGrafter"/>
</dbReference>
<dbReference type="PANTHER" id="PTHR43272">
    <property type="entry name" value="LONG-CHAIN-FATTY-ACID--COA LIGASE"/>
    <property type="match status" value="1"/>
</dbReference>
<dbReference type="InterPro" id="IPR042099">
    <property type="entry name" value="ANL_N_sf"/>
</dbReference>